<proteinExistence type="predicted"/>
<dbReference type="InterPro" id="IPR053146">
    <property type="entry name" value="QDO-like"/>
</dbReference>
<evidence type="ECO:0000313" key="3">
    <source>
        <dbReference type="Proteomes" id="UP001596223"/>
    </source>
</evidence>
<dbReference type="InterPro" id="IPR014710">
    <property type="entry name" value="RmlC-like_jellyroll"/>
</dbReference>
<dbReference type="CDD" id="cd02209">
    <property type="entry name" value="cupin_XRE_C"/>
    <property type="match status" value="1"/>
</dbReference>
<dbReference type="InterPro" id="IPR011051">
    <property type="entry name" value="RmlC_Cupin_sf"/>
</dbReference>
<dbReference type="PANTHER" id="PTHR36440:SF1">
    <property type="entry name" value="PUTATIVE (AFU_ORTHOLOGUE AFUA_8G07350)-RELATED"/>
    <property type="match status" value="1"/>
</dbReference>
<dbReference type="EMBL" id="JBHSQN010000013">
    <property type="protein sequence ID" value="MFC6013067.1"/>
    <property type="molecule type" value="Genomic_DNA"/>
</dbReference>
<gene>
    <name evidence="2" type="ORF">ACFP3H_18570</name>
</gene>
<dbReference type="RefSeq" id="WP_378607738.1">
    <property type="nucleotide sequence ID" value="NZ_JBHSQN010000013.1"/>
</dbReference>
<reference evidence="3" key="1">
    <citation type="journal article" date="2019" name="Int. J. Syst. Evol. Microbiol.">
        <title>The Global Catalogue of Microorganisms (GCM) 10K type strain sequencing project: providing services to taxonomists for standard genome sequencing and annotation.</title>
        <authorList>
            <consortium name="The Broad Institute Genomics Platform"/>
            <consortium name="The Broad Institute Genome Sequencing Center for Infectious Disease"/>
            <person name="Wu L."/>
            <person name="Ma J."/>
        </authorList>
    </citation>
    <scope>NUCLEOTIDE SEQUENCE [LARGE SCALE GENOMIC DNA]</scope>
    <source>
        <strain evidence="3">CCUG 36956</strain>
    </source>
</reference>
<sequence length="158" mass="16561">MDMLPVDRTNAECWQLGTDQITVLTTCAQTSGQIFAVEIRMPPGGGPPVLHRHDPSEVYYVLEGEFTFYVGGEGGVTRHRAGVGDVVPLDGGTPHTVRNESDADAVAFAVHTPGAVMEGFTRAAAVLGAPGARPTMEEVLALADAHGIEMLGPVPAQL</sequence>
<accession>A0ABW1JUC6</accession>
<dbReference type="Proteomes" id="UP001596223">
    <property type="component" value="Unassembled WGS sequence"/>
</dbReference>
<comment type="caution">
    <text evidence="2">The sequence shown here is derived from an EMBL/GenBank/DDBJ whole genome shotgun (WGS) entry which is preliminary data.</text>
</comment>
<keyword evidence="3" id="KW-1185">Reference proteome</keyword>
<evidence type="ECO:0000259" key="1">
    <source>
        <dbReference type="Pfam" id="PF07883"/>
    </source>
</evidence>
<name>A0ABW1JUC6_9NOCA</name>
<dbReference type="PANTHER" id="PTHR36440">
    <property type="entry name" value="PUTATIVE (AFU_ORTHOLOGUE AFUA_8G07350)-RELATED"/>
    <property type="match status" value="1"/>
</dbReference>
<protein>
    <submittedName>
        <fullName evidence="2">Cupin domain-containing protein</fullName>
    </submittedName>
</protein>
<feature type="domain" description="Cupin type-2" evidence="1">
    <location>
        <begin position="39"/>
        <end position="110"/>
    </location>
</feature>
<organism evidence="2 3">
    <name type="scientific">Nocardia lasii</name>
    <dbReference type="NCBI Taxonomy" id="1616107"/>
    <lineage>
        <taxon>Bacteria</taxon>
        <taxon>Bacillati</taxon>
        <taxon>Actinomycetota</taxon>
        <taxon>Actinomycetes</taxon>
        <taxon>Mycobacteriales</taxon>
        <taxon>Nocardiaceae</taxon>
        <taxon>Nocardia</taxon>
    </lineage>
</organism>
<dbReference type="InterPro" id="IPR013096">
    <property type="entry name" value="Cupin_2"/>
</dbReference>
<dbReference type="Gene3D" id="2.60.120.10">
    <property type="entry name" value="Jelly Rolls"/>
    <property type="match status" value="1"/>
</dbReference>
<evidence type="ECO:0000313" key="2">
    <source>
        <dbReference type="EMBL" id="MFC6013067.1"/>
    </source>
</evidence>
<dbReference type="SUPFAM" id="SSF51182">
    <property type="entry name" value="RmlC-like cupins"/>
    <property type="match status" value="1"/>
</dbReference>
<dbReference type="Pfam" id="PF07883">
    <property type="entry name" value="Cupin_2"/>
    <property type="match status" value="1"/>
</dbReference>